<accession>A0A8K0WNF7</accession>
<gene>
    <name evidence="1" type="ORF">B0I35DRAFT_439115</name>
</gene>
<dbReference type="Proteomes" id="UP000813444">
    <property type="component" value="Unassembled WGS sequence"/>
</dbReference>
<organism evidence="1 2">
    <name type="scientific">Stachybotrys elegans</name>
    <dbReference type="NCBI Taxonomy" id="80388"/>
    <lineage>
        <taxon>Eukaryota</taxon>
        <taxon>Fungi</taxon>
        <taxon>Dikarya</taxon>
        <taxon>Ascomycota</taxon>
        <taxon>Pezizomycotina</taxon>
        <taxon>Sordariomycetes</taxon>
        <taxon>Hypocreomycetidae</taxon>
        <taxon>Hypocreales</taxon>
        <taxon>Stachybotryaceae</taxon>
        <taxon>Stachybotrys</taxon>
    </lineage>
</organism>
<sequence>MGGKVFSSGEDRLYTPRMPKDVYRAARTYAIACLNGLFVCVSGPLDGPGKTTWGDIDLFVLWPKVDFISDGDAAWQMKKAMSAVRFQHRSTDLKTCSYAIHWPDLGSDAEEQCGDFDPNRERFCQVDVTLCTDIHDFGWKLFLASHGDIWGILGSIIRPFGLTATDKGLYLRIPEIENKDRKRSMIFLSRDPVEVLNFLGLDATAEYWHQPFGSAEDLFEYVTRCRMFHVADLVPSPFDDDEDEVKAANSKERRRLCLRPVYRQWIEDFRPSCLNKSEFLRPRTTRERIKREAFDQFRVGQEFFMRRLAFMNEDIERFLWNKVIKESVPKPTTSNQHIRFHYHLQLQAIKSVALHNDASYSVRFVSDTEHRRWSDVERVREFVVQHRETIGREACIRHYQNMEKKAEKAKLDAALEVCRRNERPA</sequence>
<dbReference type="EMBL" id="JAGPNK010000012">
    <property type="protein sequence ID" value="KAH7310474.1"/>
    <property type="molecule type" value="Genomic_DNA"/>
</dbReference>
<comment type="caution">
    <text evidence="1">The sequence shown here is derived from an EMBL/GenBank/DDBJ whole genome shotgun (WGS) entry which is preliminary data.</text>
</comment>
<keyword evidence="2" id="KW-1185">Reference proteome</keyword>
<evidence type="ECO:0000313" key="2">
    <source>
        <dbReference type="Proteomes" id="UP000813444"/>
    </source>
</evidence>
<reference evidence="1" key="1">
    <citation type="journal article" date="2021" name="Nat. Commun.">
        <title>Genetic determinants of endophytism in the Arabidopsis root mycobiome.</title>
        <authorList>
            <person name="Mesny F."/>
            <person name="Miyauchi S."/>
            <person name="Thiergart T."/>
            <person name="Pickel B."/>
            <person name="Atanasova L."/>
            <person name="Karlsson M."/>
            <person name="Huettel B."/>
            <person name="Barry K.W."/>
            <person name="Haridas S."/>
            <person name="Chen C."/>
            <person name="Bauer D."/>
            <person name="Andreopoulos W."/>
            <person name="Pangilinan J."/>
            <person name="LaButti K."/>
            <person name="Riley R."/>
            <person name="Lipzen A."/>
            <person name="Clum A."/>
            <person name="Drula E."/>
            <person name="Henrissat B."/>
            <person name="Kohler A."/>
            <person name="Grigoriev I.V."/>
            <person name="Martin F.M."/>
            <person name="Hacquard S."/>
        </authorList>
    </citation>
    <scope>NUCLEOTIDE SEQUENCE</scope>
    <source>
        <strain evidence="1">MPI-CAGE-CH-0235</strain>
    </source>
</reference>
<proteinExistence type="predicted"/>
<protein>
    <submittedName>
        <fullName evidence="1">Uncharacterized protein</fullName>
    </submittedName>
</protein>
<dbReference type="AlphaFoldDB" id="A0A8K0WNF7"/>
<evidence type="ECO:0000313" key="1">
    <source>
        <dbReference type="EMBL" id="KAH7310474.1"/>
    </source>
</evidence>
<dbReference type="OrthoDB" id="4708870at2759"/>
<name>A0A8K0WNF7_9HYPO</name>